<sequence length="374" mass="40961">MMRTREGGMDLKPMDAEQLRESAHKMVGFIADYYQTIESFSVLGQVRPEYLHQLLPDSAPNHSEPLQDVLNGDVSQLSFHFIGTRIHVLNGQFLDEIADVDTKILPGVTHWQSPNYIAYFPFYGSFAGSLGQMLSAGINIVGFSWVTSPAATELETIVTDSLAKLLKLPRQGGGVMQGTASEFVLTVQLAARDKVLKKVGKSALGKLVVYSSDQTHACIQKASQIAGIHAENCRAPKTDSSTNFDLSPRAVSDAISQDTASGRIPLFLCATVGTTSSTGVDPFASLGKIAKLIFLLVLISTKLFSYISATPEGNGMWFHVDAAYAESAYICPEYRHYIDGVEEADSFDLDPHKWFPTNFDCAVLWVKEPIYLPH</sequence>
<dbReference type="Proteomes" id="UP001370490">
    <property type="component" value="Unassembled WGS sequence"/>
</dbReference>
<organism evidence="8 9">
    <name type="scientific">Dillenia turbinata</name>
    <dbReference type="NCBI Taxonomy" id="194707"/>
    <lineage>
        <taxon>Eukaryota</taxon>
        <taxon>Viridiplantae</taxon>
        <taxon>Streptophyta</taxon>
        <taxon>Embryophyta</taxon>
        <taxon>Tracheophyta</taxon>
        <taxon>Spermatophyta</taxon>
        <taxon>Magnoliopsida</taxon>
        <taxon>eudicotyledons</taxon>
        <taxon>Gunneridae</taxon>
        <taxon>Pentapetalae</taxon>
        <taxon>Dilleniales</taxon>
        <taxon>Dilleniaceae</taxon>
        <taxon>Dillenia</taxon>
    </lineage>
</organism>
<evidence type="ECO:0000256" key="7">
    <source>
        <dbReference type="RuleBase" id="RU000382"/>
    </source>
</evidence>
<comment type="similarity">
    <text evidence="2 7">Belongs to the group II decarboxylase family.</text>
</comment>
<evidence type="ECO:0000313" key="8">
    <source>
        <dbReference type="EMBL" id="KAK6940594.1"/>
    </source>
</evidence>
<comment type="cofactor">
    <cofactor evidence="1 6 7">
        <name>pyridoxal 5'-phosphate</name>
        <dbReference type="ChEBI" id="CHEBI:597326"/>
    </cofactor>
</comment>
<protein>
    <submittedName>
        <fullName evidence="8">Pyridoxal phosphate-dependent decarboxylase</fullName>
    </submittedName>
</protein>
<keyword evidence="3" id="KW-0210">Decarboxylase</keyword>
<reference evidence="8 9" key="1">
    <citation type="submission" date="2023-12" db="EMBL/GenBank/DDBJ databases">
        <title>A high-quality genome assembly for Dillenia turbinata (Dilleniales).</title>
        <authorList>
            <person name="Chanderbali A."/>
        </authorList>
    </citation>
    <scope>NUCLEOTIDE SEQUENCE [LARGE SCALE GENOMIC DNA]</scope>
    <source>
        <strain evidence="8">LSX21</strain>
        <tissue evidence="8">Leaf</tissue>
    </source>
</reference>
<dbReference type="PANTHER" id="PTHR11999:SF70">
    <property type="entry name" value="MIP05841P"/>
    <property type="match status" value="1"/>
</dbReference>
<dbReference type="InterPro" id="IPR002129">
    <property type="entry name" value="PyrdxlP-dep_de-COase"/>
</dbReference>
<dbReference type="InterPro" id="IPR021115">
    <property type="entry name" value="Pyridoxal-P_BS"/>
</dbReference>
<accession>A0AAN8VZK1</accession>
<keyword evidence="5 7" id="KW-0456">Lyase</keyword>
<gene>
    <name evidence="8" type="ORF">RJ641_030125</name>
</gene>
<keyword evidence="4 6" id="KW-0663">Pyridoxal phosphate</keyword>
<dbReference type="PANTHER" id="PTHR11999">
    <property type="entry name" value="GROUP II PYRIDOXAL-5-PHOSPHATE DECARBOXYLASE"/>
    <property type="match status" value="1"/>
</dbReference>
<dbReference type="Gene3D" id="1.20.1340.10">
    <property type="entry name" value="dopa decarboxylase, N-terminal domain"/>
    <property type="match status" value="2"/>
</dbReference>
<dbReference type="Pfam" id="PF00282">
    <property type="entry name" value="Pyridoxal_deC"/>
    <property type="match status" value="1"/>
</dbReference>
<comment type="caution">
    <text evidence="8">The sequence shown here is derived from an EMBL/GenBank/DDBJ whole genome shotgun (WGS) entry which is preliminary data.</text>
</comment>
<feature type="modified residue" description="N6-(pyridoxal phosphate)lysine" evidence="6">
    <location>
        <position position="353"/>
    </location>
</feature>
<evidence type="ECO:0000256" key="6">
    <source>
        <dbReference type="PIRSR" id="PIRSR602129-50"/>
    </source>
</evidence>
<dbReference type="InterPro" id="IPR010977">
    <property type="entry name" value="Aromatic_deC"/>
</dbReference>
<dbReference type="InterPro" id="IPR015424">
    <property type="entry name" value="PyrdxlP-dep_Trfase"/>
</dbReference>
<evidence type="ECO:0000256" key="4">
    <source>
        <dbReference type="ARBA" id="ARBA00022898"/>
    </source>
</evidence>
<dbReference type="PROSITE" id="PS00392">
    <property type="entry name" value="DDC_GAD_HDC_YDC"/>
    <property type="match status" value="1"/>
</dbReference>
<dbReference type="SUPFAM" id="SSF53383">
    <property type="entry name" value="PLP-dependent transferases"/>
    <property type="match status" value="1"/>
</dbReference>
<dbReference type="Gene3D" id="3.40.640.10">
    <property type="entry name" value="Type I PLP-dependent aspartate aminotransferase-like (Major domain)"/>
    <property type="match status" value="1"/>
</dbReference>
<dbReference type="GO" id="GO:0016831">
    <property type="term" value="F:carboxy-lyase activity"/>
    <property type="evidence" value="ECO:0007669"/>
    <property type="project" value="UniProtKB-KW"/>
</dbReference>
<keyword evidence="9" id="KW-1185">Reference proteome</keyword>
<dbReference type="GO" id="GO:0006520">
    <property type="term" value="P:amino acid metabolic process"/>
    <property type="evidence" value="ECO:0007669"/>
    <property type="project" value="InterPro"/>
</dbReference>
<dbReference type="GO" id="GO:0005737">
    <property type="term" value="C:cytoplasm"/>
    <property type="evidence" value="ECO:0007669"/>
    <property type="project" value="TreeGrafter"/>
</dbReference>
<name>A0AAN8VZK1_9MAGN</name>
<evidence type="ECO:0000256" key="5">
    <source>
        <dbReference type="ARBA" id="ARBA00023239"/>
    </source>
</evidence>
<dbReference type="PRINTS" id="PR00800">
    <property type="entry name" value="YHDCRBOXLASE"/>
</dbReference>
<evidence type="ECO:0000256" key="2">
    <source>
        <dbReference type="ARBA" id="ARBA00009533"/>
    </source>
</evidence>
<evidence type="ECO:0000256" key="3">
    <source>
        <dbReference type="ARBA" id="ARBA00022793"/>
    </source>
</evidence>
<dbReference type="AlphaFoldDB" id="A0AAN8VZK1"/>
<dbReference type="GO" id="GO:0019752">
    <property type="term" value="P:carboxylic acid metabolic process"/>
    <property type="evidence" value="ECO:0007669"/>
    <property type="project" value="InterPro"/>
</dbReference>
<proteinExistence type="inferred from homology"/>
<evidence type="ECO:0000313" key="9">
    <source>
        <dbReference type="Proteomes" id="UP001370490"/>
    </source>
</evidence>
<dbReference type="EMBL" id="JBAMMX010000005">
    <property type="protein sequence ID" value="KAK6940594.1"/>
    <property type="molecule type" value="Genomic_DNA"/>
</dbReference>
<dbReference type="InterPro" id="IPR015421">
    <property type="entry name" value="PyrdxlP-dep_Trfase_major"/>
</dbReference>
<evidence type="ECO:0000256" key="1">
    <source>
        <dbReference type="ARBA" id="ARBA00001933"/>
    </source>
</evidence>
<dbReference type="GO" id="GO:0030170">
    <property type="term" value="F:pyridoxal phosphate binding"/>
    <property type="evidence" value="ECO:0007669"/>
    <property type="project" value="InterPro"/>
</dbReference>